<dbReference type="InterPro" id="IPR017474">
    <property type="entry name" value="PEF_CTERM_C"/>
</dbReference>
<proteinExistence type="predicted"/>
<dbReference type="Pfam" id="PF26596">
    <property type="entry name" value="PEF-CTERM_ARCH"/>
    <property type="match status" value="1"/>
</dbReference>
<keyword evidence="3" id="KW-1185">Reference proteome</keyword>
<dbReference type="Proteomes" id="UP000198535">
    <property type="component" value="Unassembled WGS sequence"/>
</dbReference>
<dbReference type="PANTHER" id="PTHR10166">
    <property type="entry name" value="VOLTAGE-DEPENDENT CALCIUM CHANNEL SUBUNIT ALPHA-2/DELTA-RELATED"/>
    <property type="match status" value="1"/>
</dbReference>
<reference evidence="3" key="1">
    <citation type="submission" date="2016-10" db="EMBL/GenBank/DDBJ databases">
        <authorList>
            <person name="Varghese N."/>
            <person name="Submissions S."/>
        </authorList>
    </citation>
    <scope>NUCLEOTIDE SEQUENCE [LARGE SCALE GENOMIC DNA]</scope>
    <source>
        <strain evidence="3">Mob M</strain>
    </source>
</reference>
<dbReference type="AlphaFoldDB" id="A0A1I4U729"/>
<organism evidence="2 3">
    <name type="scientific">Methanolobus profundi</name>
    <dbReference type="NCBI Taxonomy" id="487685"/>
    <lineage>
        <taxon>Archaea</taxon>
        <taxon>Methanobacteriati</taxon>
        <taxon>Methanobacteriota</taxon>
        <taxon>Stenosarchaea group</taxon>
        <taxon>Methanomicrobia</taxon>
        <taxon>Methanosarcinales</taxon>
        <taxon>Methanosarcinaceae</taxon>
        <taxon>Methanolobus</taxon>
    </lineage>
</organism>
<dbReference type="NCBIfam" id="TIGR03024">
    <property type="entry name" value="arch_PEF_CTERM"/>
    <property type="match status" value="1"/>
</dbReference>
<feature type="domain" description="VWFA" evidence="1">
    <location>
        <begin position="82"/>
        <end position="253"/>
    </location>
</feature>
<sequence length="398" mass="41681">MIEISKFNKLSKDMFLIAILCIVTISMVGVVSASAVIAEPTVTKTASPTSINIAGSGSNEITTVTIEVTGAGSATTTSVPMDVIFAIDSSGSMGYSYGDPNNLRLDAAKAFLDKMDSTKDTAGVVSWDSDIDFSEALTNDFAYLKTRIDAVDHSGGTNLNVGLTESINLLNANARSGSSAEIIIFLSDGSGSYSHDTAVAAATAGYTIYSIGLGSSVDTAGLMDMATTTGGAYYPAPTAANLDAIYQDIYSEVAASTIPYNVDVIEITQAYIVDEGSFNVIPDSIYEDPITGTTTITWLNIGELSDKDPDMSADETVTLTFEAKCDQIGNRLPVDVVPDAVVNYDDSEGNDAGSVGIPQAYISVGENIPPSEEIPEFPTVAIPMIAIVGLAFVFSKRE</sequence>
<name>A0A1I4U729_9EURY</name>
<dbReference type="PROSITE" id="PS50234">
    <property type="entry name" value="VWFA"/>
    <property type="match status" value="1"/>
</dbReference>
<dbReference type="SMART" id="SM00327">
    <property type="entry name" value="VWA"/>
    <property type="match status" value="1"/>
</dbReference>
<dbReference type="InterPro" id="IPR036465">
    <property type="entry name" value="vWFA_dom_sf"/>
</dbReference>
<dbReference type="InterPro" id="IPR002035">
    <property type="entry name" value="VWF_A"/>
</dbReference>
<dbReference type="EMBL" id="FOUJ01000006">
    <property type="protein sequence ID" value="SFM84767.1"/>
    <property type="molecule type" value="Genomic_DNA"/>
</dbReference>
<dbReference type="Gene3D" id="3.40.50.410">
    <property type="entry name" value="von Willebrand factor, type A domain"/>
    <property type="match status" value="1"/>
</dbReference>
<dbReference type="SUPFAM" id="SSF53300">
    <property type="entry name" value="vWA-like"/>
    <property type="match status" value="1"/>
</dbReference>
<dbReference type="InterPro" id="IPR051173">
    <property type="entry name" value="Ca_channel_alpha-2/delta"/>
</dbReference>
<evidence type="ECO:0000313" key="3">
    <source>
        <dbReference type="Proteomes" id="UP000198535"/>
    </source>
</evidence>
<evidence type="ECO:0000313" key="2">
    <source>
        <dbReference type="EMBL" id="SFM84767.1"/>
    </source>
</evidence>
<gene>
    <name evidence="2" type="ORF">SAMN04488696_2598</name>
</gene>
<evidence type="ECO:0000259" key="1">
    <source>
        <dbReference type="PROSITE" id="PS50234"/>
    </source>
</evidence>
<dbReference type="Pfam" id="PF00092">
    <property type="entry name" value="VWA"/>
    <property type="match status" value="1"/>
</dbReference>
<dbReference type="STRING" id="487685.SAMN04488696_2598"/>
<accession>A0A1I4U729</accession>
<protein>
    <submittedName>
        <fullName evidence="2">PEF-CTERM protein sorting domain-containing protein</fullName>
    </submittedName>
</protein>
<dbReference type="CDD" id="cd00198">
    <property type="entry name" value="vWFA"/>
    <property type="match status" value="1"/>
</dbReference>
<dbReference type="PANTHER" id="PTHR10166:SF37">
    <property type="entry name" value="STOLID, ISOFORM H"/>
    <property type="match status" value="1"/>
</dbReference>